<comment type="caution">
    <text evidence="4">The sequence shown here is derived from an EMBL/GenBank/DDBJ whole genome shotgun (WGS) entry which is preliminary data.</text>
</comment>
<comment type="similarity">
    <text evidence="1">Belongs to the leucine-binding protein family.</text>
</comment>
<dbReference type="PANTHER" id="PTHR47151">
    <property type="entry name" value="LEU/ILE/VAL-BINDING ABC TRANSPORTER SUBUNIT"/>
    <property type="match status" value="1"/>
</dbReference>
<accession>A0A934N965</accession>
<protein>
    <submittedName>
        <fullName evidence="4">Branched-chain amino acid ABC transporter substrate-binding protein</fullName>
    </submittedName>
</protein>
<dbReference type="SUPFAM" id="SSF53822">
    <property type="entry name" value="Periplasmic binding protein-like I"/>
    <property type="match status" value="1"/>
</dbReference>
<evidence type="ECO:0000259" key="3">
    <source>
        <dbReference type="Pfam" id="PF13458"/>
    </source>
</evidence>
<dbReference type="EMBL" id="JAEKNR010000105">
    <property type="protein sequence ID" value="MBJ7598339.1"/>
    <property type="molecule type" value="Genomic_DNA"/>
</dbReference>
<keyword evidence="5" id="KW-1185">Reference proteome</keyword>
<feature type="domain" description="Leucine-binding protein" evidence="3">
    <location>
        <begin position="39"/>
        <end position="391"/>
    </location>
</feature>
<evidence type="ECO:0000256" key="1">
    <source>
        <dbReference type="ARBA" id="ARBA00010062"/>
    </source>
</evidence>
<dbReference type="RefSeq" id="WP_338201253.1">
    <property type="nucleotide sequence ID" value="NZ_JAEKNR010000105.1"/>
</dbReference>
<organism evidence="4 5">
    <name type="scientific">Candidatus Nephthysia bennettiae</name>
    <dbReference type="NCBI Taxonomy" id="3127016"/>
    <lineage>
        <taxon>Bacteria</taxon>
        <taxon>Bacillati</taxon>
        <taxon>Candidatus Dormiibacterota</taxon>
        <taxon>Candidatus Dormibacteria</taxon>
        <taxon>Candidatus Dormibacterales</taxon>
        <taxon>Candidatus Dormibacteraceae</taxon>
        <taxon>Candidatus Nephthysia</taxon>
    </lineage>
</organism>
<dbReference type="Gene3D" id="3.40.50.2300">
    <property type="match status" value="2"/>
</dbReference>
<keyword evidence="2" id="KW-0732">Signal</keyword>
<dbReference type="AlphaFoldDB" id="A0A934N965"/>
<sequence length="437" mass="45752">MKWLSRSRPLVIVAAAVLGVFACGGGSGGGGSSTQNKGTIAIGVDLPESGSEASNGVPTLNGVKFAVDQQKSIKGFNLTVVNFDDAVNGVHDPQKGAQNINQMLANADVLAMVGPFNSNVARAEIPITNQAGLVQVSPANTNECLTRDYDYCDPKASGLRPSGKPNNYFRVAATDDHQGPAMADYALQTLKLQSLGVGSDNETYGLGIANNFVKEYTKKGGKLATAQQNYPGMKNQSDFRSFLQSAQSKGAAGVYFGGTDSNKVCVVRSQMKGIFPPSTPFMGGDGVVTSQCLNDAGDNAPDMYGTIAAVDAGHTPEAKATIDAFKKANPNPSDYGGYTVPAYSASQAIFQAISSAIDSNGGNKPNREQVRAAMAKVKNVKTPIGTISFDKYGDIIPQIITVYHAKAPSGTEAADAPACNQSKNVCWVFEKSVNYTT</sequence>
<reference evidence="4" key="1">
    <citation type="submission" date="2020-10" db="EMBL/GenBank/DDBJ databases">
        <title>Ca. Dormibacterota MAGs.</title>
        <authorList>
            <person name="Montgomery K."/>
        </authorList>
    </citation>
    <scope>NUCLEOTIDE SEQUENCE [LARGE SCALE GENOMIC DNA]</scope>
    <source>
        <strain evidence="4">SC8812_S17_10</strain>
    </source>
</reference>
<evidence type="ECO:0000256" key="2">
    <source>
        <dbReference type="ARBA" id="ARBA00022729"/>
    </source>
</evidence>
<gene>
    <name evidence="4" type="ORF">JF922_09680</name>
</gene>
<dbReference type="CDD" id="cd06342">
    <property type="entry name" value="PBP1_ABC_LIVBP-like"/>
    <property type="match status" value="1"/>
</dbReference>
<dbReference type="PROSITE" id="PS51257">
    <property type="entry name" value="PROKAR_LIPOPROTEIN"/>
    <property type="match status" value="1"/>
</dbReference>
<dbReference type="PANTHER" id="PTHR47151:SF2">
    <property type="entry name" value="AMINO ACID BINDING PROTEIN"/>
    <property type="match status" value="1"/>
</dbReference>
<dbReference type="Pfam" id="PF13458">
    <property type="entry name" value="Peripla_BP_6"/>
    <property type="match status" value="1"/>
</dbReference>
<evidence type="ECO:0000313" key="5">
    <source>
        <dbReference type="Proteomes" id="UP000612893"/>
    </source>
</evidence>
<dbReference type="Proteomes" id="UP000612893">
    <property type="component" value="Unassembled WGS sequence"/>
</dbReference>
<dbReference type="InterPro" id="IPR028081">
    <property type="entry name" value="Leu-bd"/>
</dbReference>
<proteinExistence type="inferred from homology"/>
<dbReference type="InterPro" id="IPR028082">
    <property type="entry name" value="Peripla_BP_I"/>
</dbReference>
<evidence type="ECO:0000313" key="4">
    <source>
        <dbReference type="EMBL" id="MBJ7598339.1"/>
    </source>
</evidence>
<name>A0A934N965_9BACT</name>